<feature type="chain" id="PRO_5027717197" evidence="3">
    <location>
        <begin position="19"/>
        <end position="734"/>
    </location>
</feature>
<feature type="domain" description="Nose resistant-to-fluoxetine protein N-terminal" evidence="4">
    <location>
        <begin position="74"/>
        <end position="208"/>
    </location>
</feature>
<dbReference type="Pfam" id="PF01757">
    <property type="entry name" value="Acyl_transf_3"/>
    <property type="match status" value="1"/>
</dbReference>
<evidence type="ECO:0000313" key="5">
    <source>
        <dbReference type="EnsemblMetazoa" id="XP_016976560.1"/>
    </source>
</evidence>
<dbReference type="AlphaFoldDB" id="A0A6P4EEJ0"/>
<dbReference type="PANTHER" id="PTHR11161:SF0">
    <property type="entry name" value="O-ACYLTRANSFERASE LIKE PROTEIN"/>
    <property type="match status" value="1"/>
</dbReference>
<feature type="transmembrane region" description="Helical" evidence="2">
    <location>
        <begin position="644"/>
        <end position="664"/>
    </location>
</feature>
<dbReference type="SMART" id="SM00703">
    <property type="entry name" value="NRF"/>
    <property type="match status" value="1"/>
</dbReference>
<dbReference type="PANTHER" id="PTHR11161">
    <property type="entry name" value="O-ACYLTRANSFERASE"/>
    <property type="match status" value="1"/>
</dbReference>
<sequence length="734" mass="82882">MIGATGTLLIIWLAVANGVLPTHDVLLKEAEISSLGDYERLMELRSLGMEFFRQFQNISATELHLLDERLNEQDLVCLADMAQFMSGLTSVKKWAIKMIDSWGTIPSGLLFGNRFDLGNYEECLRLDGTISESHHIRGKYCLMELPIAKWFGYNSELLEMANLNIAVCFPSSCSAKNMETFLKQMLQRLLGVSSPTNLFFINEEKCKTNESKPLDGLTIFTIVLLSVFCATVIICTLYDYFLCPQQDKLPRLVKAFSARATSRSLFTVVDIKASPNAIHCLNGMRCLSLVWVILGHEYILNLKMASINQSDNIRWMSQPFTSFILYAPFAVDSFFFISGLLLVAIGLRALDKTKGKLNVPLMYLHRYLRLTPIVAVAILVYTKMLPLLAEGPISETSNFFDYSVCANTWYLTLLYVQNYATDDRCLPHTWYLAVDMQLYILSPILLIVLYKWGKKAAAGILLVMLLLSACLFATIMTNDFGILAKNGGQMPEVQRKIYFATHTHAAPWLIGALFGYVMHLIRGKQLRLNRIAVWAGWLLCLAMIFTSIFAMYPYAKLRGPSPTILEGALFYTLTRIGWPLALCWVVFACVQDYGGLANSFLSSPLWQPLAKLSYSAYIWHIFIMEVNHRRVRTNSYFSDYNALLNFWSCFGFTILMSFVLYVIIEAPLEGLEKIMFPRRGNSPTPSAGKDQAKPESPAEIDDRHKDESEKQCEAPSSDSDQKCAAKKSVVDLES</sequence>
<reference evidence="5" key="3">
    <citation type="submission" date="2025-05" db="UniProtKB">
        <authorList>
            <consortium name="EnsemblMetazoa"/>
        </authorList>
    </citation>
    <scope>IDENTIFICATION</scope>
</reference>
<evidence type="ECO:0000256" key="3">
    <source>
        <dbReference type="SAM" id="SignalP"/>
    </source>
</evidence>
<dbReference type="InterPro" id="IPR002656">
    <property type="entry name" value="Acyl_transf_3_dom"/>
</dbReference>
<evidence type="ECO:0000256" key="1">
    <source>
        <dbReference type="SAM" id="MobiDB-lite"/>
    </source>
</evidence>
<protein>
    <submittedName>
        <fullName evidence="7">Nose resistant to fluoxetine protein 6</fullName>
    </submittedName>
</protein>
<dbReference type="Proteomes" id="UP001652680">
    <property type="component" value="Unassembled WGS sequence"/>
</dbReference>
<reference evidence="6" key="1">
    <citation type="journal article" date="2021" name="Elife">
        <title>Highly contiguous assemblies of 101 drosophilid genomes.</title>
        <authorList>
            <person name="Kim B.Y."/>
            <person name="Wang J.R."/>
            <person name="Miller D.E."/>
            <person name="Barmina O."/>
            <person name="Delaney E."/>
            <person name="Thompson A."/>
            <person name="Comeault A.A."/>
            <person name="Peede D."/>
            <person name="D'Agostino E.R."/>
            <person name="Pelaez J."/>
            <person name="Aguilar J.M."/>
            <person name="Haji D."/>
            <person name="Matsunaga T."/>
            <person name="Armstrong E.E."/>
            <person name="Zych M."/>
            <person name="Ogawa Y."/>
            <person name="Stamenkovic-Radak M."/>
            <person name="Jelic M."/>
            <person name="Veselinovic M.S."/>
            <person name="Tanaskovic M."/>
            <person name="Eric P."/>
            <person name="Gao J.J."/>
            <person name="Katoh T.K."/>
            <person name="Toda M.J."/>
            <person name="Watabe H."/>
            <person name="Watada M."/>
            <person name="Davis J.S."/>
            <person name="Moyle L.C."/>
            <person name="Manoli G."/>
            <person name="Bertolini E."/>
            <person name="Kostal V."/>
            <person name="Hawley R.S."/>
            <person name="Takahashi A."/>
            <person name="Jones C.D."/>
            <person name="Price D.K."/>
            <person name="Whiteman N."/>
            <person name="Kopp A."/>
            <person name="Matute D.R."/>
            <person name="Petrov D.A."/>
        </authorList>
    </citation>
    <scope>NUCLEOTIDE SEQUENCE [LARGE SCALE GENOMIC DNA]</scope>
</reference>
<reference evidence="7" key="2">
    <citation type="submission" date="2025-04" db="UniProtKB">
        <authorList>
            <consortium name="RefSeq"/>
        </authorList>
    </citation>
    <scope>IDENTIFICATION</scope>
</reference>
<feature type="transmembrane region" description="Helical" evidence="2">
    <location>
        <begin position="217"/>
        <end position="241"/>
    </location>
</feature>
<feature type="transmembrane region" description="Helical" evidence="2">
    <location>
        <begin position="429"/>
        <end position="450"/>
    </location>
</feature>
<dbReference type="GeneID" id="108042675"/>
<feature type="transmembrane region" description="Helical" evidence="2">
    <location>
        <begin position="323"/>
        <end position="347"/>
    </location>
</feature>
<keyword evidence="2" id="KW-1133">Transmembrane helix</keyword>
<dbReference type="InterPro" id="IPR006621">
    <property type="entry name" value="Nose-resist-to-fluoxetine_N"/>
</dbReference>
<organism evidence="7">
    <name type="scientific">Drosophila rhopaloa</name>
    <name type="common">Fruit fly</name>
    <dbReference type="NCBI Taxonomy" id="1041015"/>
    <lineage>
        <taxon>Eukaryota</taxon>
        <taxon>Metazoa</taxon>
        <taxon>Ecdysozoa</taxon>
        <taxon>Arthropoda</taxon>
        <taxon>Hexapoda</taxon>
        <taxon>Insecta</taxon>
        <taxon>Pterygota</taxon>
        <taxon>Neoptera</taxon>
        <taxon>Endopterygota</taxon>
        <taxon>Diptera</taxon>
        <taxon>Brachycera</taxon>
        <taxon>Muscomorpha</taxon>
        <taxon>Ephydroidea</taxon>
        <taxon>Drosophilidae</taxon>
        <taxon>Drosophila</taxon>
        <taxon>Sophophora</taxon>
    </lineage>
</organism>
<evidence type="ECO:0000313" key="7">
    <source>
        <dbReference type="RefSeq" id="XP_016976560.1"/>
    </source>
</evidence>
<keyword evidence="2" id="KW-0472">Membrane</keyword>
<feature type="transmembrane region" description="Helical" evidence="2">
    <location>
        <begin position="497"/>
        <end position="519"/>
    </location>
</feature>
<evidence type="ECO:0000259" key="4">
    <source>
        <dbReference type="SMART" id="SM00703"/>
    </source>
</evidence>
<keyword evidence="2" id="KW-0812">Transmembrane</keyword>
<proteinExistence type="predicted"/>
<feature type="transmembrane region" description="Helical" evidence="2">
    <location>
        <begin position="367"/>
        <end position="387"/>
    </location>
</feature>
<gene>
    <name evidence="7" type="primary">LOC108042675</name>
    <name evidence="5" type="synonym">108042675</name>
</gene>
<dbReference type="EnsemblMetazoa" id="XM_017121071.1">
    <property type="protein sequence ID" value="XP_016976560.1"/>
    <property type="gene ID" value="LOC108042675"/>
</dbReference>
<feature type="region of interest" description="Disordered" evidence="1">
    <location>
        <begin position="679"/>
        <end position="734"/>
    </location>
</feature>
<dbReference type="OrthoDB" id="118951at2759"/>
<feature type="signal peptide" evidence="3">
    <location>
        <begin position="1"/>
        <end position="18"/>
    </location>
</feature>
<evidence type="ECO:0000313" key="6">
    <source>
        <dbReference type="Proteomes" id="UP001652680"/>
    </source>
</evidence>
<feature type="compositionally biased region" description="Basic and acidic residues" evidence="1">
    <location>
        <begin position="700"/>
        <end position="712"/>
    </location>
</feature>
<name>A0A6P4EEJ0_DRORH</name>
<dbReference type="InterPro" id="IPR052728">
    <property type="entry name" value="O2_lipid_transport_reg"/>
</dbReference>
<evidence type="ECO:0000256" key="2">
    <source>
        <dbReference type="SAM" id="Phobius"/>
    </source>
</evidence>
<dbReference type="Pfam" id="PF20146">
    <property type="entry name" value="NRF"/>
    <property type="match status" value="1"/>
</dbReference>
<keyword evidence="3" id="KW-0732">Signal</keyword>
<feature type="transmembrane region" description="Helical" evidence="2">
    <location>
        <begin position="457"/>
        <end position="477"/>
    </location>
</feature>
<feature type="transmembrane region" description="Helical" evidence="2">
    <location>
        <begin position="575"/>
        <end position="593"/>
    </location>
</feature>
<dbReference type="RefSeq" id="XP_016976560.1">
    <property type="nucleotide sequence ID" value="XM_017121071.1"/>
</dbReference>
<keyword evidence="6" id="KW-1185">Reference proteome</keyword>
<accession>A0A6P4EEJ0</accession>
<dbReference type="OMA" id="MYPYAKL"/>
<feature type="transmembrane region" description="Helical" evidence="2">
    <location>
        <begin position="531"/>
        <end position="555"/>
    </location>
</feature>
<dbReference type="GO" id="GO:0016747">
    <property type="term" value="F:acyltransferase activity, transferring groups other than amino-acyl groups"/>
    <property type="evidence" value="ECO:0007669"/>
    <property type="project" value="InterPro"/>
</dbReference>